<dbReference type="Pfam" id="PF21036">
    <property type="entry name" value="EryCIII-like_N"/>
    <property type="match status" value="1"/>
</dbReference>
<dbReference type="Pfam" id="PF00201">
    <property type="entry name" value="UDPGT"/>
    <property type="match status" value="1"/>
</dbReference>
<comment type="similarity">
    <text evidence="4">Belongs to the UDP-glycosyltransferase family.</text>
</comment>
<dbReference type="RefSeq" id="WP_346097683.1">
    <property type="nucleotide sequence ID" value="NZ_BAAABY010000037.1"/>
</dbReference>
<protein>
    <submittedName>
        <fullName evidence="6">Glycosyltransferase</fullName>
    </submittedName>
</protein>
<evidence type="ECO:0000256" key="1">
    <source>
        <dbReference type="ARBA" id="ARBA00006962"/>
    </source>
</evidence>
<evidence type="ECO:0000256" key="4">
    <source>
        <dbReference type="RuleBase" id="RU003718"/>
    </source>
</evidence>
<dbReference type="PROSITE" id="PS00375">
    <property type="entry name" value="UDPGT"/>
    <property type="match status" value="1"/>
</dbReference>
<keyword evidence="3 4" id="KW-0808">Transferase</keyword>
<evidence type="ECO:0000256" key="2">
    <source>
        <dbReference type="ARBA" id="ARBA00022676"/>
    </source>
</evidence>
<organism evidence="6 7">
    <name type="scientific">Streptomyces olivaceiscleroticus</name>
    <dbReference type="NCBI Taxonomy" id="68245"/>
    <lineage>
        <taxon>Bacteria</taxon>
        <taxon>Bacillati</taxon>
        <taxon>Actinomycetota</taxon>
        <taxon>Actinomycetes</taxon>
        <taxon>Kitasatosporales</taxon>
        <taxon>Streptomycetaceae</taxon>
        <taxon>Streptomyces</taxon>
    </lineage>
</organism>
<feature type="domain" description="Erythromycin biosynthesis protein CIII-like N-terminal" evidence="5">
    <location>
        <begin position="26"/>
        <end position="146"/>
    </location>
</feature>
<evidence type="ECO:0000259" key="5">
    <source>
        <dbReference type="Pfam" id="PF21036"/>
    </source>
</evidence>
<comment type="caution">
    <text evidence="6">The sequence shown here is derived from an EMBL/GenBank/DDBJ whole genome shotgun (WGS) entry which is preliminary data.</text>
</comment>
<name>A0ABN1AP90_9ACTN</name>
<evidence type="ECO:0000313" key="6">
    <source>
        <dbReference type="EMBL" id="GAA0481171.1"/>
    </source>
</evidence>
<sequence>MRILFSAQASYSHLAPLVLPAAEHARRAGHEVAVATGAAVADHIERRGLTAVRLPNVVGLAEVMQRGDLRPPADMRRFGSVTIELEPEFFARAFVGRLAGPAARDLIEVCRDWRPDLILHESTEFGGYLAAERLGIPHGVLDIGPMAPFAHPAVTEELDKQRVELGLEPVGEPWHVFRTFRAGVVPEDFYPEAHRLPSAHYYRVPAPTEETLDPEIAGLPADRPLVLATLGSNAAHFPGDGAARLLDIIIETLGELPVTGVVALGAGNEPGEWAGARADNVHLTSFVQQELLLRSSDAFITHAGFNGTREALAAGVPMVAVPLFAEQSHNAARLQEIGVGRRIDVQDLTRESLATAVRSVLEDRVCRARARSLQRRSHALPGLDRLVEDAVAATAGAS</sequence>
<gene>
    <name evidence="6" type="ORF">GCM10010361_52390</name>
</gene>
<proteinExistence type="inferred from homology"/>
<dbReference type="EMBL" id="BAAABY010000037">
    <property type="protein sequence ID" value="GAA0481171.1"/>
    <property type="molecule type" value="Genomic_DNA"/>
</dbReference>
<reference evidence="6 7" key="1">
    <citation type="journal article" date="2019" name="Int. J. Syst. Evol. Microbiol.">
        <title>The Global Catalogue of Microorganisms (GCM) 10K type strain sequencing project: providing services to taxonomists for standard genome sequencing and annotation.</title>
        <authorList>
            <consortium name="The Broad Institute Genomics Platform"/>
            <consortium name="The Broad Institute Genome Sequencing Center for Infectious Disease"/>
            <person name="Wu L."/>
            <person name="Ma J."/>
        </authorList>
    </citation>
    <scope>NUCLEOTIDE SEQUENCE [LARGE SCALE GENOMIC DNA]</scope>
    <source>
        <strain evidence="6 7">JCM 4805</strain>
    </source>
</reference>
<evidence type="ECO:0000313" key="7">
    <source>
        <dbReference type="Proteomes" id="UP001500909"/>
    </source>
</evidence>
<dbReference type="SUPFAM" id="SSF53756">
    <property type="entry name" value="UDP-Glycosyltransferase/glycogen phosphorylase"/>
    <property type="match status" value="1"/>
</dbReference>
<dbReference type="InterPro" id="IPR050426">
    <property type="entry name" value="Glycosyltransferase_28"/>
</dbReference>
<evidence type="ECO:0000256" key="3">
    <source>
        <dbReference type="ARBA" id="ARBA00022679"/>
    </source>
</evidence>
<dbReference type="PANTHER" id="PTHR48050">
    <property type="entry name" value="STEROL 3-BETA-GLUCOSYLTRANSFERASE"/>
    <property type="match status" value="1"/>
</dbReference>
<dbReference type="Gene3D" id="3.40.50.2000">
    <property type="entry name" value="Glycogen Phosphorylase B"/>
    <property type="match status" value="2"/>
</dbReference>
<dbReference type="CDD" id="cd03784">
    <property type="entry name" value="GT1_Gtf-like"/>
    <property type="match status" value="1"/>
</dbReference>
<dbReference type="InterPro" id="IPR048284">
    <property type="entry name" value="EryCIII-like_N"/>
</dbReference>
<keyword evidence="7" id="KW-1185">Reference proteome</keyword>
<keyword evidence="2 4" id="KW-0328">Glycosyltransferase</keyword>
<dbReference type="InterPro" id="IPR002213">
    <property type="entry name" value="UDP_glucos_trans"/>
</dbReference>
<comment type="similarity">
    <text evidence="1">Belongs to the glycosyltransferase 28 family.</text>
</comment>
<dbReference type="PANTHER" id="PTHR48050:SF13">
    <property type="entry name" value="STEROL 3-BETA-GLUCOSYLTRANSFERASE UGT80A2"/>
    <property type="match status" value="1"/>
</dbReference>
<dbReference type="Proteomes" id="UP001500909">
    <property type="component" value="Unassembled WGS sequence"/>
</dbReference>
<accession>A0ABN1AP90</accession>
<dbReference type="InterPro" id="IPR035595">
    <property type="entry name" value="UDP_glycos_trans_CS"/>
</dbReference>